<organism evidence="1 2">
    <name type="scientific">Actinocorallia herbida</name>
    <dbReference type="NCBI Taxonomy" id="58109"/>
    <lineage>
        <taxon>Bacteria</taxon>
        <taxon>Bacillati</taxon>
        <taxon>Actinomycetota</taxon>
        <taxon>Actinomycetes</taxon>
        <taxon>Streptosporangiales</taxon>
        <taxon>Thermomonosporaceae</taxon>
        <taxon>Actinocorallia</taxon>
    </lineage>
</organism>
<reference evidence="1 2" key="1">
    <citation type="submission" date="2018-11" db="EMBL/GenBank/DDBJ databases">
        <title>Sequencing the genomes of 1000 actinobacteria strains.</title>
        <authorList>
            <person name="Klenk H.-P."/>
        </authorList>
    </citation>
    <scope>NUCLEOTIDE SEQUENCE [LARGE SCALE GENOMIC DNA]</scope>
    <source>
        <strain evidence="1 2">DSM 44254</strain>
    </source>
</reference>
<keyword evidence="2" id="KW-1185">Reference proteome</keyword>
<dbReference type="RefSeq" id="WP_170201609.1">
    <property type="nucleotide sequence ID" value="NZ_RJKE01000001.1"/>
</dbReference>
<name>A0A3N1D366_9ACTN</name>
<dbReference type="AlphaFoldDB" id="A0A3N1D366"/>
<accession>A0A3N1D366</accession>
<dbReference type="Proteomes" id="UP000272400">
    <property type="component" value="Unassembled WGS sequence"/>
</dbReference>
<protein>
    <submittedName>
        <fullName evidence="1">Uncharacterized protein</fullName>
    </submittedName>
</protein>
<comment type="caution">
    <text evidence="1">The sequence shown here is derived from an EMBL/GenBank/DDBJ whole genome shotgun (WGS) entry which is preliminary data.</text>
</comment>
<evidence type="ECO:0000313" key="1">
    <source>
        <dbReference type="EMBL" id="ROO87965.1"/>
    </source>
</evidence>
<dbReference type="EMBL" id="RJKE01000001">
    <property type="protein sequence ID" value="ROO87965.1"/>
    <property type="molecule type" value="Genomic_DNA"/>
</dbReference>
<proteinExistence type="predicted"/>
<sequence length="49" mass="5570">MRTCPSRLTIGQEVLPPWMGVGGGNIQERSDLYLYYREYLQPKTPAGRA</sequence>
<evidence type="ECO:0000313" key="2">
    <source>
        <dbReference type="Proteomes" id="UP000272400"/>
    </source>
</evidence>
<gene>
    <name evidence="1" type="ORF">EDD29_5614</name>
</gene>